<proteinExistence type="inferred from homology"/>
<keyword evidence="3 6" id="KW-0812">Transmembrane</keyword>
<evidence type="ECO:0000313" key="9">
    <source>
        <dbReference type="Proteomes" id="UP000321389"/>
    </source>
</evidence>
<dbReference type="Gene3D" id="1.10.3730.20">
    <property type="match status" value="1"/>
</dbReference>
<organism evidence="8 9">
    <name type="scientific">Nitratireductor mangrovi</name>
    <dbReference type="NCBI Taxonomy" id="2599600"/>
    <lineage>
        <taxon>Bacteria</taxon>
        <taxon>Pseudomonadati</taxon>
        <taxon>Pseudomonadota</taxon>
        <taxon>Alphaproteobacteria</taxon>
        <taxon>Hyphomicrobiales</taxon>
        <taxon>Phyllobacteriaceae</taxon>
        <taxon>Nitratireductor</taxon>
    </lineage>
</organism>
<feature type="transmembrane region" description="Helical" evidence="6">
    <location>
        <begin position="46"/>
        <end position="69"/>
    </location>
</feature>
<dbReference type="OrthoDB" id="8277066at2"/>
<comment type="subcellular location">
    <subcellularLocation>
        <location evidence="1">Membrane</location>
        <topology evidence="1">Multi-pass membrane protein</topology>
    </subcellularLocation>
</comment>
<dbReference type="EMBL" id="CP042301">
    <property type="protein sequence ID" value="QDZ02198.1"/>
    <property type="molecule type" value="Genomic_DNA"/>
</dbReference>
<comment type="similarity">
    <text evidence="2">Belongs to the EamA transporter family.</text>
</comment>
<sequence>MANKNRTSQDARSGDLLADGTVYAQLALGMIIFGSATPVSKIVTDAMPVFVGAALRCALGAAVLAPIAWSQRRKLSTLKRGDWFLVCLLALFGMVGFTVFMLYGMRTVSGVVGSVVMATTPAVTATAAVLFLGDAATWRKIAAIGLAVAGVILLNTGGQSGDGNTGAMILGSLLVLAAVCCEAVYTLLGRRMSREFDPRLIAFLAAALSIPLFLPFALMQWPHFDPGGITPGGWMAAAWYGAGTLALGSLLWYSGIAKTQGSIAAGFMALMPVSALVLSYALLGEDFRIMHLAGFGIVFCGVALMAWEHARMADE</sequence>
<dbReference type="Proteomes" id="UP000321389">
    <property type="component" value="Chromosome"/>
</dbReference>
<dbReference type="RefSeq" id="WP_146300837.1">
    <property type="nucleotide sequence ID" value="NZ_CP042301.2"/>
</dbReference>
<feature type="transmembrane region" description="Helical" evidence="6">
    <location>
        <begin position="111"/>
        <end position="132"/>
    </location>
</feature>
<evidence type="ECO:0000256" key="6">
    <source>
        <dbReference type="SAM" id="Phobius"/>
    </source>
</evidence>
<feature type="transmembrane region" description="Helical" evidence="6">
    <location>
        <begin position="289"/>
        <end position="307"/>
    </location>
</feature>
<dbReference type="InterPro" id="IPR050638">
    <property type="entry name" value="AA-Vitamin_Transporters"/>
</dbReference>
<feature type="transmembrane region" description="Helical" evidence="6">
    <location>
        <begin position="200"/>
        <end position="221"/>
    </location>
</feature>
<dbReference type="InterPro" id="IPR037185">
    <property type="entry name" value="EmrE-like"/>
</dbReference>
<feature type="transmembrane region" description="Helical" evidence="6">
    <location>
        <begin position="233"/>
        <end position="253"/>
    </location>
</feature>
<evidence type="ECO:0000256" key="2">
    <source>
        <dbReference type="ARBA" id="ARBA00007362"/>
    </source>
</evidence>
<gene>
    <name evidence="8" type="ORF">FQ775_18420</name>
</gene>
<dbReference type="Pfam" id="PF00892">
    <property type="entry name" value="EamA"/>
    <property type="match status" value="2"/>
</dbReference>
<dbReference type="GO" id="GO:0016020">
    <property type="term" value="C:membrane"/>
    <property type="evidence" value="ECO:0007669"/>
    <property type="project" value="UniProtKB-SubCell"/>
</dbReference>
<feature type="transmembrane region" description="Helical" evidence="6">
    <location>
        <begin position="167"/>
        <end position="188"/>
    </location>
</feature>
<feature type="transmembrane region" description="Helical" evidence="6">
    <location>
        <begin position="141"/>
        <end position="161"/>
    </location>
</feature>
<evidence type="ECO:0000256" key="3">
    <source>
        <dbReference type="ARBA" id="ARBA00022692"/>
    </source>
</evidence>
<evidence type="ECO:0000256" key="5">
    <source>
        <dbReference type="ARBA" id="ARBA00023136"/>
    </source>
</evidence>
<feature type="domain" description="EamA" evidence="7">
    <location>
        <begin position="26"/>
        <end position="155"/>
    </location>
</feature>
<evidence type="ECO:0000313" key="8">
    <source>
        <dbReference type="EMBL" id="QDZ02198.1"/>
    </source>
</evidence>
<feature type="transmembrane region" description="Helical" evidence="6">
    <location>
        <begin position="21"/>
        <end position="40"/>
    </location>
</feature>
<evidence type="ECO:0000259" key="7">
    <source>
        <dbReference type="Pfam" id="PF00892"/>
    </source>
</evidence>
<evidence type="ECO:0000256" key="1">
    <source>
        <dbReference type="ARBA" id="ARBA00004141"/>
    </source>
</evidence>
<keyword evidence="5 6" id="KW-0472">Membrane</keyword>
<evidence type="ECO:0000256" key="4">
    <source>
        <dbReference type="ARBA" id="ARBA00022989"/>
    </source>
</evidence>
<feature type="transmembrane region" description="Helical" evidence="6">
    <location>
        <begin position="265"/>
        <end position="283"/>
    </location>
</feature>
<dbReference type="KEGG" id="niy:FQ775_18420"/>
<dbReference type="InterPro" id="IPR000620">
    <property type="entry name" value="EamA_dom"/>
</dbReference>
<keyword evidence="9" id="KW-1185">Reference proteome</keyword>
<name>A0A5B8L3T0_9HYPH</name>
<protein>
    <submittedName>
        <fullName evidence="8">DMT family transporter</fullName>
    </submittedName>
</protein>
<dbReference type="PANTHER" id="PTHR32322:SF2">
    <property type="entry name" value="EAMA DOMAIN-CONTAINING PROTEIN"/>
    <property type="match status" value="1"/>
</dbReference>
<dbReference type="AlphaFoldDB" id="A0A5B8L3T0"/>
<feature type="domain" description="EamA" evidence="7">
    <location>
        <begin position="170"/>
        <end position="306"/>
    </location>
</feature>
<keyword evidence="4 6" id="KW-1133">Transmembrane helix</keyword>
<feature type="transmembrane region" description="Helical" evidence="6">
    <location>
        <begin position="81"/>
        <end position="105"/>
    </location>
</feature>
<accession>A0A5B8L3T0</accession>
<reference evidence="8" key="1">
    <citation type="submission" date="2020-04" db="EMBL/GenBank/DDBJ databases">
        <title>Nitratireductor sp. nov. isolated from mangrove soil.</title>
        <authorList>
            <person name="Ye Y."/>
        </authorList>
    </citation>
    <scope>NUCLEOTIDE SEQUENCE</scope>
    <source>
        <strain evidence="8">SY7</strain>
    </source>
</reference>
<dbReference type="SUPFAM" id="SSF103481">
    <property type="entry name" value="Multidrug resistance efflux transporter EmrE"/>
    <property type="match status" value="2"/>
</dbReference>
<dbReference type="PANTHER" id="PTHR32322">
    <property type="entry name" value="INNER MEMBRANE TRANSPORTER"/>
    <property type="match status" value="1"/>
</dbReference>